<dbReference type="PANTHER" id="PTHR11647">
    <property type="entry name" value="HYDRANTOINASE/DIHYDROPYRIMIDINASE FAMILY MEMBER"/>
    <property type="match status" value="1"/>
</dbReference>
<dbReference type="SUPFAM" id="SSF51338">
    <property type="entry name" value="Composite domain of metallo-dependent hydrolases"/>
    <property type="match status" value="1"/>
</dbReference>
<sequence length="561" mass="60445">MLDLVIRDGLIVDGSGLPARRGDVAVVGGRIVSVGGRAGEARRVIDATGRVVAPGFIDPHTHYDAQLCFDPYAFPAIEHGVTTVVPGNCSLSLAPLRIDQRDAFSRMFRLIEEMPEAAFDAGVDWRWGEGFGGWLDALTGNLALNVAPLVGHSVLRMFVMGPDAQARAATAEEIGAMADLLRTCLDAGAVGLSTSFVDIDESYRPVPSRWAAPEELDALSAVLGERDAILQIVHEFFDTDLTIARIEQLAELSLRHGITTTLSPLFHSDANHRGVMRVMEAIESARARGAAVWPQVQTRPIDISFTLDQRSLMLLTMPTWWKVASIRDRNDKLAAVADQRQALVDEMNGLALRPNAGLGAGGFVVRDVVHQRNDDLIGRSIDDIARDRGTTHGDTIVDLALDEDLGTWFIRASIGHQNSQAVGELLAHPYVHLGASDGGAHVGSFSTFGDTGYLFSEFVRTTKSLSLEAAVKKITLDPAQIWKLRGRGLLSAGYAADVVVFDADTIGRGPEIASDDFPGDGLRWIRRQEGVDTVVVNGEVTWSAVDGYVAGARAGEIATRS</sequence>
<dbReference type="SUPFAM" id="SSF51556">
    <property type="entry name" value="Metallo-dependent hydrolases"/>
    <property type="match status" value="1"/>
</dbReference>
<dbReference type="AlphaFoldDB" id="A0A6J6F0M5"/>
<dbReference type="EMBL" id="CAEZSR010000154">
    <property type="protein sequence ID" value="CAB4581119.1"/>
    <property type="molecule type" value="Genomic_DNA"/>
</dbReference>
<dbReference type="GO" id="GO:0016812">
    <property type="term" value="F:hydrolase activity, acting on carbon-nitrogen (but not peptide) bonds, in cyclic amides"/>
    <property type="evidence" value="ECO:0007669"/>
    <property type="project" value="TreeGrafter"/>
</dbReference>
<dbReference type="InterPro" id="IPR032466">
    <property type="entry name" value="Metal_Hydrolase"/>
</dbReference>
<evidence type="ECO:0000313" key="2">
    <source>
        <dbReference type="EMBL" id="CAB4581119.1"/>
    </source>
</evidence>
<dbReference type="PANTHER" id="PTHR11647:SF1">
    <property type="entry name" value="COLLAPSIN RESPONSE MEDIATOR PROTEIN"/>
    <property type="match status" value="1"/>
</dbReference>
<organism evidence="2">
    <name type="scientific">freshwater metagenome</name>
    <dbReference type="NCBI Taxonomy" id="449393"/>
    <lineage>
        <taxon>unclassified sequences</taxon>
        <taxon>metagenomes</taxon>
        <taxon>ecological metagenomes</taxon>
    </lineage>
</organism>
<dbReference type="Gene3D" id="3.20.20.140">
    <property type="entry name" value="Metal-dependent hydrolases"/>
    <property type="match status" value="2"/>
</dbReference>
<dbReference type="InterPro" id="IPR050378">
    <property type="entry name" value="Metallo-dep_Hydrolases_sf"/>
</dbReference>
<accession>A0A6J6F0M5</accession>
<dbReference type="InterPro" id="IPR013108">
    <property type="entry name" value="Amidohydro_3"/>
</dbReference>
<proteinExistence type="predicted"/>
<gene>
    <name evidence="2" type="ORF">UFOPK1493_03089</name>
</gene>
<dbReference type="InterPro" id="IPR011059">
    <property type="entry name" value="Metal-dep_hydrolase_composite"/>
</dbReference>
<name>A0A6J6F0M5_9ZZZZ</name>
<reference evidence="2" key="1">
    <citation type="submission" date="2020-05" db="EMBL/GenBank/DDBJ databases">
        <authorList>
            <person name="Chiriac C."/>
            <person name="Salcher M."/>
            <person name="Ghai R."/>
            <person name="Kavagutti S V."/>
        </authorList>
    </citation>
    <scope>NUCLEOTIDE SEQUENCE</scope>
</reference>
<protein>
    <submittedName>
        <fullName evidence="2">Unannotated protein</fullName>
    </submittedName>
</protein>
<dbReference type="Pfam" id="PF07969">
    <property type="entry name" value="Amidohydro_3"/>
    <property type="match status" value="2"/>
</dbReference>
<evidence type="ECO:0000259" key="1">
    <source>
        <dbReference type="Pfam" id="PF07969"/>
    </source>
</evidence>
<feature type="domain" description="Amidohydrolase 3" evidence="1">
    <location>
        <begin position="43"/>
        <end position="223"/>
    </location>
</feature>
<dbReference type="GO" id="GO:0005829">
    <property type="term" value="C:cytosol"/>
    <property type="evidence" value="ECO:0007669"/>
    <property type="project" value="TreeGrafter"/>
</dbReference>
<feature type="domain" description="Amidohydrolase 3" evidence="1">
    <location>
        <begin position="417"/>
        <end position="541"/>
    </location>
</feature>